<dbReference type="InterPro" id="IPR009056">
    <property type="entry name" value="Cyt_c-like_dom"/>
</dbReference>
<evidence type="ECO:0000259" key="6">
    <source>
        <dbReference type="PROSITE" id="PS51007"/>
    </source>
</evidence>
<dbReference type="SUPFAM" id="SSF46626">
    <property type="entry name" value="Cytochrome c"/>
    <property type="match status" value="1"/>
</dbReference>
<feature type="chain" id="PRO_5002309597" evidence="5">
    <location>
        <begin position="25"/>
        <end position="114"/>
    </location>
</feature>
<organism evidence="7 8">
    <name type="scientific">Acidisphaera rubrifaciens HS-AP3</name>
    <dbReference type="NCBI Taxonomy" id="1231350"/>
    <lineage>
        <taxon>Bacteria</taxon>
        <taxon>Pseudomonadati</taxon>
        <taxon>Pseudomonadota</taxon>
        <taxon>Alphaproteobacteria</taxon>
        <taxon>Acetobacterales</taxon>
        <taxon>Acetobacteraceae</taxon>
        <taxon>Acidisphaera</taxon>
    </lineage>
</organism>
<evidence type="ECO:0000256" key="5">
    <source>
        <dbReference type="SAM" id="SignalP"/>
    </source>
</evidence>
<dbReference type="AlphaFoldDB" id="A0A0D6P7Q6"/>
<keyword evidence="3 4" id="KW-0408">Iron</keyword>
<keyword evidence="1 4" id="KW-0349">Heme</keyword>
<protein>
    <submittedName>
        <fullName evidence="7">Cytochrome c class I</fullName>
    </submittedName>
</protein>
<dbReference type="GO" id="GO:0046872">
    <property type="term" value="F:metal ion binding"/>
    <property type="evidence" value="ECO:0007669"/>
    <property type="project" value="UniProtKB-KW"/>
</dbReference>
<dbReference type="InterPro" id="IPR036909">
    <property type="entry name" value="Cyt_c-like_dom_sf"/>
</dbReference>
<reference evidence="7 8" key="1">
    <citation type="submission" date="2012-11" db="EMBL/GenBank/DDBJ databases">
        <title>Whole genome sequence of Acidisphaera rubrifaciens HS-AP3.</title>
        <authorList>
            <person name="Azuma Y."/>
            <person name="Higashiura N."/>
            <person name="Hirakawa H."/>
            <person name="Matsushita K."/>
        </authorList>
    </citation>
    <scope>NUCLEOTIDE SEQUENCE [LARGE SCALE GENOMIC DNA]</scope>
    <source>
        <strain evidence="7 8">HS-AP3</strain>
    </source>
</reference>
<evidence type="ECO:0000313" key="8">
    <source>
        <dbReference type="Proteomes" id="UP000032680"/>
    </source>
</evidence>
<gene>
    <name evidence="7" type="ORF">Asru_0259_12</name>
</gene>
<proteinExistence type="predicted"/>
<evidence type="ECO:0000256" key="4">
    <source>
        <dbReference type="PROSITE-ProRule" id="PRU00433"/>
    </source>
</evidence>
<dbReference type="Gene3D" id="1.10.760.10">
    <property type="entry name" value="Cytochrome c-like domain"/>
    <property type="match status" value="1"/>
</dbReference>
<evidence type="ECO:0000256" key="3">
    <source>
        <dbReference type="ARBA" id="ARBA00023004"/>
    </source>
</evidence>
<dbReference type="GO" id="GO:0009055">
    <property type="term" value="F:electron transfer activity"/>
    <property type="evidence" value="ECO:0007669"/>
    <property type="project" value="InterPro"/>
</dbReference>
<feature type="domain" description="Cytochrome c" evidence="6">
    <location>
        <begin position="28"/>
        <end position="108"/>
    </location>
</feature>
<evidence type="ECO:0000256" key="2">
    <source>
        <dbReference type="ARBA" id="ARBA00022723"/>
    </source>
</evidence>
<keyword evidence="8" id="KW-1185">Reference proteome</keyword>
<dbReference type="OrthoDB" id="7873796at2"/>
<feature type="signal peptide" evidence="5">
    <location>
        <begin position="1"/>
        <end position="24"/>
    </location>
</feature>
<comment type="caution">
    <text evidence="7">The sequence shown here is derived from an EMBL/GenBank/DDBJ whole genome shotgun (WGS) entry which is preliminary data.</text>
</comment>
<name>A0A0D6P7Q6_9PROT</name>
<keyword evidence="5" id="KW-0732">Signal</keyword>
<accession>A0A0D6P7Q6</accession>
<dbReference type="PROSITE" id="PS51007">
    <property type="entry name" value="CYTC"/>
    <property type="match status" value="1"/>
</dbReference>
<dbReference type="Proteomes" id="UP000032680">
    <property type="component" value="Unassembled WGS sequence"/>
</dbReference>
<sequence>MNQTHAAAALAACLLLAAPHAARAQSLGDAQAGHTLARAWCSHCHAVEPATPPRSSDVAPGFAALARNPAITSRALHVLLGTSHGQMPDYRLTPRQIDDISAYVLSLKPAAPAR</sequence>
<evidence type="ECO:0000313" key="7">
    <source>
        <dbReference type="EMBL" id="GAN77233.1"/>
    </source>
</evidence>
<dbReference type="EMBL" id="BANB01000259">
    <property type="protein sequence ID" value="GAN77233.1"/>
    <property type="molecule type" value="Genomic_DNA"/>
</dbReference>
<evidence type="ECO:0000256" key="1">
    <source>
        <dbReference type="ARBA" id="ARBA00022617"/>
    </source>
</evidence>
<keyword evidence="2 4" id="KW-0479">Metal-binding</keyword>
<dbReference type="RefSeq" id="WP_048861231.1">
    <property type="nucleotide sequence ID" value="NZ_BANB01000259.1"/>
</dbReference>
<dbReference type="Pfam" id="PF13442">
    <property type="entry name" value="Cytochrome_CBB3"/>
    <property type="match status" value="1"/>
</dbReference>
<dbReference type="GO" id="GO:0020037">
    <property type="term" value="F:heme binding"/>
    <property type="evidence" value="ECO:0007669"/>
    <property type="project" value="InterPro"/>
</dbReference>